<gene>
    <name evidence="2" type="ORF">ACFL6M_02255</name>
</gene>
<organism evidence="2 3">
    <name type="scientific">Eiseniibacteriota bacterium</name>
    <dbReference type="NCBI Taxonomy" id="2212470"/>
    <lineage>
        <taxon>Bacteria</taxon>
        <taxon>Candidatus Eiseniibacteriota</taxon>
    </lineage>
</organism>
<comment type="caution">
    <text evidence="2">The sequence shown here is derived from an EMBL/GenBank/DDBJ whole genome shotgun (WGS) entry which is preliminary data.</text>
</comment>
<accession>A0ABV6YJA8</accession>
<evidence type="ECO:0000256" key="1">
    <source>
        <dbReference type="SAM" id="MobiDB-lite"/>
    </source>
</evidence>
<reference evidence="2 3" key="1">
    <citation type="submission" date="2024-09" db="EMBL/GenBank/DDBJ databases">
        <authorList>
            <person name="D'Angelo T."/>
        </authorList>
    </citation>
    <scope>NUCLEOTIDE SEQUENCE [LARGE SCALE GENOMIC DNA]</scope>
    <source>
        <strain evidence="2">SAG AM-320-E07</strain>
    </source>
</reference>
<sequence>MMRRTPGRATQRGRRVGSGRLVACVAFLLALITLPVMPIICRAQESPGPQTESTTTKTTPTLGDSLPATRSHTPCLPDTGAAGDSSGVARASARVTVYYFHQTIRCPDCIVIETIAKDIIEEEYAGLIEDRRLRWQAVDFELEENVGIAQAYGIESPSLLLSRCFGNDETDWLILAEVWDMVEDTQSIADLLRTELDILISKK</sequence>
<evidence type="ECO:0000313" key="3">
    <source>
        <dbReference type="Proteomes" id="UP001593833"/>
    </source>
</evidence>
<protein>
    <submittedName>
        <fullName evidence="2">Nitrophenyl compound nitroreductase subunit ArsF family protein</fullName>
    </submittedName>
</protein>
<dbReference type="NCBIfam" id="NF040494">
    <property type="entry name" value="nitrored_ArsF"/>
    <property type="match status" value="1"/>
</dbReference>
<dbReference type="InterPro" id="IPR047698">
    <property type="entry name" value="ArsF-like"/>
</dbReference>
<proteinExistence type="predicted"/>
<name>A0ABV6YJA8_UNCEI</name>
<dbReference type="Proteomes" id="UP001593833">
    <property type="component" value="Unassembled WGS sequence"/>
</dbReference>
<feature type="region of interest" description="Disordered" evidence="1">
    <location>
        <begin position="44"/>
        <end position="70"/>
    </location>
</feature>
<keyword evidence="3" id="KW-1185">Reference proteome</keyword>
<evidence type="ECO:0000313" key="2">
    <source>
        <dbReference type="EMBL" id="MFC1572398.1"/>
    </source>
</evidence>
<feature type="compositionally biased region" description="Low complexity" evidence="1">
    <location>
        <begin position="51"/>
        <end position="61"/>
    </location>
</feature>
<dbReference type="EMBL" id="JBHPKH010000014">
    <property type="protein sequence ID" value="MFC1572398.1"/>
    <property type="molecule type" value="Genomic_DNA"/>
</dbReference>